<protein>
    <recommendedName>
        <fullName evidence="1">Anti-bacteriophage protein A/HamA C-terminal domain-containing protein</fullName>
    </recommendedName>
</protein>
<feature type="domain" description="Anti-bacteriophage protein A/HamA C-terminal" evidence="1">
    <location>
        <begin position="24"/>
        <end position="303"/>
    </location>
</feature>
<dbReference type="Proteomes" id="UP000230390">
    <property type="component" value="Unassembled WGS sequence"/>
</dbReference>
<dbReference type="Pfam" id="PF08878">
    <property type="entry name" value="HamA"/>
    <property type="match status" value="1"/>
</dbReference>
<keyword evidence="3" id="KW-1185">Reference proteome</keyword>
<evidence type="ECO:0000259" key="1">
    <source>
        <dbReference type="Pfam" id="PF08878"/>
    </source>
</evidence>
<evidence type="ECO:0000313" key="3">
    <source>
        <dbReference type="Proteomes" id="UP000230390"/>
    </source>
</evidence>
<dbReference type="EMBL" id="PDOC01000033">
    <property type="protein sequence ID" value="PIL42179.1"/>
    <property type="molecule type" value="Genomic_DNA"/>
</dbReference>
<dbReference type="OrthoDB" id="4964195at2"/>
<dbReference type="RefSeq" id="WP_099793544.1">
    <property type="nucleotide sequence ID" value="NZ_JBHLYV010000004.1"/>
</dbReference>
<reference evidence="2 3" key="1">
    <citation type="submission" date="2017-10" db="EMBL/GenBank/DDBJ databases">
        <title>Massilia psychrophilum sp. nov., a novel purple-pigmented bacterium isolated from Tianshan glacier, Xinjiang Municipality, China.</title>
        <authorList>
            <person name="Wang H."/>
        </authorList>
    </citation>
    <scope>NUCLEOTIDE SEQUENCE [LARGE SCALE GENOMIC DNA]</scope>
    <source>
        <strain evidence="2 3">JCM 30074</strain>
    </source>
</reference>
<proteinExistence type="predicted"/>
<organism evidence="2 3">
    <name type="scientific">Massilia eurypsychrophila</name>
    <dbReference type="NCBI Taxonomy" id="1485217"/>
    <lineage>
        <taxon>Bacteria</taxon>
        <taxon>Pseudomonadati</taxon>
        <taxon>Pseudomonadota</taxon>
        <taxon>Betaproteobacteria</taxon>
        <taxon>Burkholderiales</taxon>
        <taxon>Oxalobacteraceae</taxon>
        <taxon>Telluria group</taxon>
        <taxon>Massilia</taxon>
    </lineage>
</organism>
<comment type="caution">
    <text evidence="2">The sequence shown here is derived from an EMBL/GenBank/DDBJ whole genome shotgun (WGS) entry which is preliminary data.</text>
</comment>
<dbReference type="InterPro" id="IPR014976">
    <property type="entry name" value="AbpA_HamA_C"/>
</dbReference>
<accession>A0A2G8T863</accession>
<gene>
    <name evidence="2" type="ORF">CR105_25585</name>
</gene>
<sequence>MSSLEDLSKFLAVKEVHYHECVDVVTQNFVLNNLKGNVRYHHMRFDGNGLPMVKALAEVLYDYIIDYCISARNRSAPLTTVQSARLVKEARALFRRPEVTAEDPDETGEAGEALLFFLTEAILKAPQIVAKMELKTNHRDEVKGSDGIHARWDPTSNIVDFYFGESKLYKDVNSAISAVIKSVNGFHDNEMYRHELVMVTKHFKYADEKVRERISDLIKRGEPGAGARLNHACLIGYDWAKYKSLDSADLKNDFLAHLVEDSQKIIKNLDKKFESFEKLHLRFEFFFIPFPSVAEFRNAFNAALK</sequence>
<name>A0A2G8T863_9BURK</name>
<dbReference type="AlphaFoldDB" id="A0A2G8T863"/>
<evidence type="ECO:0000313" key="2">
    <source>
        <dbReference type="EMBL" id="PIL42179.1"/>
    </source>
</evidence>